<comment type="caution">
    <text evidence="1">The sequence shown here is derived from an EMBL/GenBank/DDBJ whole genome shotgun (WGS) entry which is preliminary data.</text>
</comment>
<evidence type="ECO:0000313" key="2">
    <source>
        <dbReference type="Proteomes" id="UP000299084"/>
    </source>
</evidence>
<proteinExistence type="predicted"/>
<reference evidence="1 2" key="1">
    <citation type="journal article" date="2019" name="Mol. Ecol. Resour.">
        <title>Improving Illumina assemblies with Hi-C and long reads: an example with the North African dromedary.</title>
        <authorList>
            <person name="Elbers J.P."/>
            <person name="Rogers M.F."/>
            <person name="Perelman P.L."/>
            <person name="Proskuryakova A.A."/>
            <person name="Serdyukova N.A."/>
            <person name="Johnson W.E."/>
            <person name="Horin P."/>
            <person name="Corander J."/>
            <person name="Murphy D."/>
            <person name="Burger P.A."/>
        </authorList>
    </citation>
    <scope>NUCLEOTIDE SEQUENCE [LARGE SCALE GENOMIC DNA]</scope>
    <source>
        <strain evidence="1">Drom800</strain>
        <tissue evidence="1">Blood</tissue>
    </source>
</reference>
<keyword evidence="2" id="KW-1185">Reference proteome</keyword>
<evidence type="ECO:0000313" key="1">
    <source>
        <dbReference type="EMBL" id="KAB1267847.1"/>
    </source>
</evidence>
<organism evidence="1 2">
    <name type="scientific">Camelus dromedarius</name>
    <name type="common">Dromedary</name>
    <name type="synonym">Arabian camel</name>
    <dbReference type="NCBI Taxonomy" id="9838"/>
    <lineage>
        <taxon>Eukaryota</taxon>
        <taxon>Metazoa</taxon>
        <taxon>Chordata</taxon>
        <taxon>Craniata</taxon>
        <taxon>Vertebrata</taxon>
        <taxon>Euteleostomi</taxon>
        <taxon>Mammalia</taxon>
        <taxon>Eutheria</taxon>
        <taxon>Laurasiatheria</taxon>
        <taxon>Artiodactyla</taxon>
        <taxon>Tylopoda</taxon>
        <taxon>Camelidae</taxon>
        <taxon>Camelus</taxon>
    </lineage>
</organism>
<protein>
    <submittedName>
        <fullName evidence="1">Exportin-4</fullName>
    </submittedName>
</protein>
<name>A0A5N4D9S3_CAMDR</name>
<sequence length="104" mass="11526">MSSEVCQLCLEALTPLAEQCAKAQETDSPLFLATRHFLKAEYSELVETLLSSQQDPIIYQRLADAFNKLTASSTPPALDRKQKMAFLKSLEEFMANVGGLLCVK</sequence>
<gene>
    <name evidence="1" type="primary">Exportin-4</name>
    <name evidence="1" type="ORF">Cadr_000012440</name>
</gene>
<dbReference type="Proteomes" id="UP000299084">
    <property type="component" value="Unassembled WGS sequence"/>
</dbReference>
<dbReference type="AlphaFoldDB" id="A0A5N4D9S3"/>
<accession>A0A5N4D9S3</accession>
<dbReference type="EMBL" id="JWIN03000014">
    <property type="protein sequence ID" value="KAB1267847.1"/>
    <property type="molecule type" value="Genomic_DNA"/>
</dbReference>